<dbReference type="InterPro" id="IPR020846">
    <property type="entry name" value="MFS_dom"/>
</dbReference>
<keyword evidence="3" id="KW-1003">Cell membrane</keyword>
<feature type="non-terminal residue" evidence="9">
    <location>
        <position position="1"/>
    </location>
</feature>
<feature type="transmembrane region" description="Helical" evidence="7">
    <location>
        <begin position="126"/>
        <end position="146"/>
    </location>
</feature>
<feature type="domain" description="Major facilitator superfamily (MFS) profile" evidence="8">
    <location>
        <begin position="1"/>
        <end position="355"/>
    </location>
</feature>
<keyword evidence="4 7" id="KW-0812">Transmembrane</keyword>
<dbReference type="PROSITE" id="PS50850">
    <property type="entry name" value="MFS"/>
    <property type="match status" value="1"/>
</dbReference>
<gene>
    <name evidence="9" type="ORF">E6H04_14550</name>
</gene>
<comment type="subcellular location">
    <subcellularLocation>
        <location evidence="1">Cell membrane</location>
        <topology evidence="1">Multi-pass membrane protein</topology>
    </subcellularLocation>
</comment>
<protein>
    <submittedName>
        <fullName evidence="9">MFS transporter</fullName>
    </submittedName>
</protein>
<dbReference type="PANTHER" id="PTHR23513">
    <property type="entry name" value="INTEGRAL MEMBRANE EFFLUX PROTEIN-RELATED"/>
    <property type="match status" value="1"/>
</dbReference>
<evidence type="ECO:0000256" key="7">
    <source>
        <dbReference type="SAM" id="Phobius"/>
    </source>
</evidence>
<evidence type="ECO:0000259" key="8">
    <source>
        <dbReference type="PROSITE" id="PS50850"/>
    </source>
</evidence>
<evidence type="ECO:0000313" key="9">
    <source>
        <dbReference type="EMBL" id="TMI77094.1"/>
    </source>
</evidence>
<keyword evidence="6 7" id="KW-0472">Membrane</keyword>
<evidence type="ECO:0000313" key="10">
    <source>
        <dbReference type="Proteomes" id="UP000320048"/>
    </source>
</evidence>
<proteinExistence type="predicted"/>
<dbReference type="CDD" id="cd06173">
    <property type="entry name" value="MFS_MefA_like"/>
    <property type="match status" value="1"/>
</dbReference>
<feature type="transmembrane region" description="Helical" evidence="7">
    <location>
        <begin position="213"/>
        <end position="236"/>
    </location>
</feature>
<dbReference type="Gene3D" id="1.20.1250.20">
    <property type="entry name" value="MFS general substrate transporter like domains"/>
    <property type="match status" value="1"/>
</dbReference>
<dbReference type="GO" id="GO:0005886">
    <property type="term" value="C:plasma membrane"/>
    <property type="evidence" value="ECO:0007669"/>
    <property type="project" value="UniProtKB-SubCell"/>
</dbReference>
<evidence type="ECO:0000256" key="5">
    <source>
        <dbReference type="ARBA" id="ARBA00022989"/>
    </source>
</evidence>
<dbReference type="SUPFAM" id="SSF103473">
    <property type="entry name" value="MFS general substrate transporter"/>
    <property type="match status" value="1"/>
</dbReference>
<dbReference type="Pfam" id="PF05977">
    <property type="entry name" value="MFS_3"/>
    <property type="match status" value="1"/>
</dbReference>
<feature type="transmembrane region" description="Helical" evidence="7">
    <location>
        <begin position="180"/>
        <end position="201"/>
    </location>
</feature>
<name>A0A537J0K7_9BACT</name>
<feature type="transmembrane region" description="Helical" evidence="7">
    <location>
        <begin position="267"/>
        <end position="289"/>
    </location>
</feature>
<dbReference type="EMBL" id="VBAO01000487">
    <property type="protein sequence ID" value="TMI77094.1"/>
    <property type="molecule type" value="Genomic_DNA"/>
</dbReference>
<dbReference type="InterPro" id="IPR036259">
    <property type="entry name" value="MFS_trans_sf"/>
</dbReference>
<dbReference type="InterPro" id="IPR010290">
    <property type="entry name" value="TM_effector"/>
</dbReference>
<comment type="caution">
    <text evidence="9">The sequence shown here is derived from an EMBL/GenBank/DDBJ whole genome shotgun (WGS) entry which is preliminary data.</text>
</comment>
<organism evidence="9 10">
    <name type="scientific">Candidatus Segetimicrobium genomatis</name>
    <dbReference type="NCBI Taxonomy" id="2569760"/>
    <lineage>
        <taxon>Bacteria</taxon>
        <taxon>Bacillati</taxon>
        <taxon>Candidatus Sysuimicrobiota</taxon>
        <taxon>Candidatus Sysuimicrobiia</taxon>
        <taxon>Candidatus Sysuimicrobiales</taxon>
        <taxon>Candidatus Segetimicrobiaceae</taxon>
        <taxon>Candidatus Segetimicrobium</taxon>
    </lineage>
</organism>
<feature type="transmembrane region" description="Helical" evidence="7">
    <location>
        <begin position="326"/>
        <end position="348"/>
    </location>
</feature>
<evidence type="ECO:0000256" key="6">
    <source>
        <dbReference type="ARBA" id="ARBA00023136"/>
    </source>
</evidence>
<keyword evidence="2" id="KW-0813">Transport</keyword>
<accession>A0A537J0K7</accession>
<feature type="transmembrane region" description="Helical" evidence="7">
    <location>
        <begin position="98"/>
        <end position="120"/>
    </location>
</feature>
<dbReference type="PANTHER" id="PTHR23513:SF11">
    <property type="entry name" value="STAPHYLOFERRIN A TRANSPORTER"/>
    <property type="match status" value="1"/>
</dbReference>
<evidence type="ECO:0000256" key="4">
    <source>
        <dbReference type="ARBA" id="ARBA00022692"/>
    </source>
</evidence>
<evidence type="ECO:0000256" key="1">
    <source>
        <dbReference type="ARBA" id="ARBA00004651"/>
    </source>
</evidence>
<dbReference type="Proteomes" id="UP000320048">
    <property type="component" value="Unassembled WGS sequence"/>
</dbReference>
<evidence type="ECO:0000256" key="3">
    <source>
        <dbReference type="ARBA" id="ARBA00022475"/>
    </source>
</evidence>
<feature type="transmembrane region" description="Helical" evidence="7">
    <location>
        <begin position="6"/>
        <end position="26"/>
    </location>
</feature>
<reference evidence="9 10" key="1">
    <citation type="journal article" date="2019" name="Nat. Microbiol.">
        <title>Mediterranean grassland soil C-N compound turnover is dependent on rainfall and depth, and is mediated by genomically divergent microorganisms.</title>
        <authorList>
            <person name="Diamond S."/>
            <person name="Andeer P.F."/>
            <person name="Li Z."/>
            <person name="Crits-Christoph A."/>
            <person name="Burstein D."/>
            <person name="Anantharaman K."/>
            <person name="Lane K.R."/>
            <person name="Thomas B.C."/>
            <person name="Pan C."/>
            <person name="Northen T.R."/>
            <person name="Banfield J.F."/>
        </authorList>
    </citation>
    <scope>NUCLEOTIDE SEQUENCE [LARGE SCALE GENOMIC DNA]</scope>
    <source>
        <strain evidence="9">NP_7</strain>
    </source>
</reference>
<keyword evidence="5 7" id="KW-1133">Transmembrane helix</keyword>
<dbReference type="AlphaFoldDB" id="A0A537J0K7"/>
<sequence>PFLLGLVGMLQWLPVLMFSLIGGVLADRVSKRGVIVATQTVQMLQAFALGGLVLAGAVRFWHVAILALALGLASAFDIPARQAFIFEMVEGTDMMNAVALNSTIVNVARLLGPAIAGVAIARVGMAWAFLANGASFIPVIAALLLMRVRPAQVVHATTSVLTHLREGVAYLLRTPSALQAIVLLAAQSVFAMNFTLLSSVLAKDVLRAGASGFGFLMSSQGAGALMGAIAVASFSYLGPRPELLFGGATVLGAADVVLGMTRQFPTAAAMLGIAGASMVVFTATVNTTLQINTPDRFRGRVMAMYALVMGGLTPVGSLVSGTLAQIWGAPGAFLVGGVIGLAAVGAVARWRVTSPERAVRAVD</sequence>
<feature type="transmembrane region" description="Helical" evidence="7">
    <location>
        <begin position="301"/>
        <end position="320"/>
    </location>
</feature>
<dbReference type="GO" id="GO:0022857">
    <property type="term" value="F:transmembrane transporter activity"/>
    <property type="evidence" value="ECO:0007669"/>
    <property type="project" value="InterPro"/>
</dbReference>
<evidence type="ECO:0000256" key="2">
    <source>
        <dbReference type="ARBA" id="ARBA00022448"/>
    </source>
</evidence>